<name>A0A6H0SDK1_9MYCO</name>
<dbReference type="Proteomes" id="UP000501849">
    <property type="component" value="Chromosome"/>
</dbReference>
<evidence type="ECO:0008006" key="4">
    <source>
        <dbReference type="Google" id="ProtNLM"/>
    </source>
</evidence>
<dbReference type="EMBL" id="CP038799">
    <property type="protein sequence ID" value="QIV85240.1"/>
    <property type="molecule type" value="Genomic_DNA"/>
</dbReference>
<organism evidence="2 3">
    <name type="scientific">Mycolicibacterium frederiksbergense</name>
    <dbReference type="NCBI Taxonomy" id="117567"/>
    <lineage>
        <taxon>Bacteria</taxon>
        <taxon>Bacillati</taxon>
        <taxon>Actinomycetota</taxon>
        <taxon>Actinomycetes</taxon>
        <taxon>Mycobacteriales</taxon>
        <taxon>Mycobacteriaceae</taxon>
        <taxon>Mycolicibacterium</taxon>
    </lineage>
</organism>
<reference evidence="2 3" key="1">
    <citation type="submission" date="2019-04" db="EMBL/GenBank/DDBJ databases">
        <title>Draft, Whole-Genome Sequence of the Anthracene-degrading Mycobacterium frederiksbergense LB501T, Isolated from a Polycyclic Aromatic Hydrocarbon (PAH)-Contaminated Soil.</title>
        <authorList>
            <person name="Augelletti F."/>
        </authorList>
    </citation>
    <scope>NUCLEOTIDE SEQUENCE [LARGE SCALE GENOMIC DNA]</scope>
    <source>
        <strain evidence="2 3">LB 501T</strain>
    </source>
</reference>
<feature type="transmembrane region" description="Helical" evidence="1">
    <location>
        <begin position="64"/>
        <end position="85"/>
    </location>
</feature>
<keyword evidence="1" id="KW-0812">Transmembrane</keyword>
<feature type="transmembrane region" description="Helical" evidence="1">
    <location>
        <begin position="33"/>
        <end position="52"/>
    </location>
</feature>
<protein>
    <recommendedName>
        <fullName evidence="4">Transmembrane protein</fullName>
    </recommendedName>
</protein>
<evidence type="ECO:0000256" key="1">
    <source>
        <dbReference type="SAM" id="Phobius"/>
    </source>
</evidence>
<proteinExistence type="predicted"/>
<gene>
    <name evidence="2" type="ORF">EXE63_10920</name>
</gene>
<keyword evidence="3" id="KW-1185">Reference proteome</keyword>
<accession>A0A6H0SDK1</accession>
<sequence>MIVAAIGGLVIGHMLWLLAITLAINTGEVSFWVLIASAVITVLSAIVAWLGWRAYQRKDQVWTAFLWSVPVAPMLFTLVVLGVTYL</sequence>
<dbReference type="AlphaFoldDB" id="A0A6H0SDK1"/>
<evidence type="ECO:0000313" key="3">
    <source>
        <dbReference type="Proteomes" id="UP000501849"/>
    </source>
</evidence>
<dbReference type="KEGG" id="mfre:EXE63_10920"/>
<evidence type="ECO:0000313" key="2">
    <source>
        <dbReference type="EMBL" id="QIV85240.1"/>
    </source>
</evidence>
<keyword evidence="1" id="KW-0472">Membrane</keyword>
<keyword evidence="1" id="KW-1133">Transmembrane helix</keyword>